<dbReference type="CDD" id="cd07344">
    <property type="entry name" value="M48_yhfN_like"/>
    <property type="match status" value="1"/>
</dbReference>
<feature type="domain" description="YgjP-like metallopeptidase" evidence="1">
    <location>
        <begin position="75"/>
        <end position="166"/>
    </location>
</feature>
<gene>
    <name evidence="2" type="ORF">HGQ17_04480</name>
</gene>
<dbReference type="Pfam" id="PF01863">
    <property type="entry name" value="YgjP-like"/>
    <property type="match status" value="1"/>
</dbReference>
<dbReference type="EMBL" id="JABAHY010000003">
    <property type="protein sequence ID" value="NLS09273.1"/>
    <property type="molecule type" value="Genomic_DNA"/>
</dbReference>
<dbReference type="Gene3D" id="3.30.2010.10">
    <property type="entry name" value="Metalloproteases ('zincins'), catalytic domain"/>
    <property type="match status" value="1"/>
</dbReference>
<evidence type="ECO:0000313" key="3">
    <source>
        <dbReference type="Proteomes" id="UP000523139"/>
    </source>
</evidence>
<dbReference type="PANTHER" id="PTHR30399">
    <property type="entry name" value="UNCHARACTERIZED PROTEIN YGJP"/>
    <property type="match status" value="1"/>
</dbReference>
<protein>
    <submittedName>
        <fullName evidence="2">M48 family metallopeptidase</fullName>
    </submittedName>
</protein>
<sequence>MSRQGIVEYPMTVDGQEVRVIRSAKRRRTVSAALNGGVLQLRVPMRTSRVEVEDHAREFMKRFAARQPQAAKSDEALHSRAEELIAKYFPDLPISPRSVTWSTRQQKRWGSTTTTEGTIRLSARLRGMPEWVVDAVLIHELAHLVESGHGPRFQELVNRYPRTQEADGFLAGVQWAST</sequence>
<reference evidence="2 3" key="1">
    <citation type="submission" date="2020-04" db="EMBL/GenBank/DDBJ databases">
        <title>Nesterenkonia sp. nov., isolated from marine sediment.</title>
        <authorList>
            <person name="Zhang G."/>
        </authorList>
    </citation>
    <scope>NUCLEOTIDE SEQUENCE [LARGE SCALE GENOMIC DNA]</scope>
    <source>
        <strain evidence="2 3">MY13</strain>
    </source>
</reference>
<proteinExistence type="predicted"/>
<dbReference type="InterPro" id="IPR053136">
    <property type="entry name" value="UTP_pyrophosphatase-like"/>
</dbReference>
<accession>A0A7X8TIA7</accession>
<comment type="caution">
    <text evidence="2">The sequence shown here is derived from an EMBL/GenBank/DDBJ whole genome shotgun (WGS) entry which is preliminary data.</text>
</comment>
<name>A0A7X8TIA7_9MICC</name>
<dbReference type="RefSeq" id="WP_168886781.1">
    <property type="nucleotide sequence ID" value="NZ_JABAHY010000003.1"/>
</dbReference>
<evidence type="ECO:0000259" key="1">
    <source>
        <dbReference type="Pfam" id="PF01863"/>
    </source>
</evidence>
<keyword evidence="3" id="KW-1185">Reference proteome</keyword>
<organism evidence="2 3">
    <name type="scientific">Nesterenkonia sedimenti</name>
    <dbReference type="NCBI Taxonomy" id="1463632"/>
    <lineage>
        <taxon>Bacteria</taxon>
        <taxon>Bacillati</taxon>
        <taxon>Actinomycetota</taxon>
        <taxon>Actinomycetes</taxon>
        <taxon>Micrococcales</taxon>
        <taxon>Micrococcaceae</taxon>
        <taxon>Nesterenkonia</taxon>
    </lineage>
</organism>
<dbReference type="AlphaFoldDB" id="A0A7X8TIA7"/>
<dbReference type="PANTHER" id="PTHR30399:SF1">
    <property type="entry name" value="UTP PYROPHOSPHATASE"/>
    <property type="match status" value="1"/>
</dbReference>
<dbReference type="InterPro" id="IPR002725">
    <property type="entry name" value="YgjP-like_metallopeptidase"/>
</dbReference>
<dbReference type="Proteomes" id="UP000523139">
    <property type="component" value="Unassembled WGS sequence"/>
</dbReference>
<evidence type="ECO:0000313" key="2">
    <source>
        <dbReference type="EMBL" id="NLS09273.1"/>
    </source>
</evidence>